<dbReference type="Proteomes" id="UP000887565">
    <property type="component" value="Unplaced"/>
</dbReference>
<proteinExistence type="predicted"/>
<dbReference type="WBParaSite" id="nRc.2.0.1.t03476-RA">
    <property type="protein sequence ID" value="nRc.2.0.1.t03476-RA"/>
    <property type="gene ID" value="nRc.2.0.1.g03476"/>
</dbReference>
<protein>
    <submittedName>
        <fullName evidence="2">Uncharacterized protein</fullName>
    </submittedName>
</protein>
<dbReference type="AlphaFoldDB" id="A0A915HPP8"/>
<keyword evidence="1" id="KW-1185">Reference proteome</keyword>
<reference evidence="2" key="1">
    <citation type="submission" date="2022-11" db="UniProtKB">
        <authorList>
            <consortium name="WormBaseParasite"/>
        </authorList>
    </citation>
    <scope>IDENTIFICATION</scope>
</reference>
<sequence>MIANEFKVTGYFTKGLAYGVGKAISLYVLYDFVDNTIKYAENKSDESAKTSMEIDGAFLAIDAIVGVIELLEYFEIVVGASAV</sequence>
<organism evidence="1 2">
    <name type="scientific">Romanomermis culicivorax</name>
    <name type="common">Nematode worm</name>
    <dbReference type="NCBI Taxonomy" id="13658"/>
    <lineage>
        <taxon>Eukaryota</taxon>
        <taxon>Metazoa</taxon>
        <taxon>Ecdysozoa</taxon>
        <taxon>Nematoda</taxon>
        <taxon>Enoplea</taxon>
        <taxon>Dorylaimia</taxon>
        <taxon>Mermithida</taxon>
        <taxon>Mermithoidea</taxon>
        <taxon>Mermithidae</taxon>
        <taxon>Romanomermis</taxon>
    </lineage>
</organism>
<evidence type="ECO:0000313" key="2">
    <source>
        <dbReference type="WBParaSite" id="nRc.2.0.1.t03476-RA"/>
    </source>
</evidence>
<accession>A0A915HPP8</accession>
<name>A0A915HPP8_ROMCU</name>
<evidence type="ECO:0000313" key="1">
    <source>
        <dbReference type="Proteomes" id="UP000887565"/>
    </source>
</evidence>